<organism evidence="5 6">
    <name type="scientific">Chungangia koreensis</name>
    <dbReference type="NCBI Taxonomy" id="752657"/>
    <lineage>
        <taxon>Bacteria</taxon>
        <taxon>Bacillati</taxon>
        <taxon>Bacillota</taxon>
        <taxon>Bacilli</taxon>
        <taxon>Lactobacillales</taxon>
        <taxon>Chungangia</taxon>
    </lineage>
</organism>
<dbReference type="Proteomes" id="UP001595817">
    <property type="component" value="Unassembled WGS sequence"/>
</dbReference>
<feature type="transmembrane region" description="Helical" evidence="2">
    <location>
        <begin position="459"/>
        <end position="477"/>
    </location>
</feature>
<reference evidence="6" key="1">
    <citation type="journal article" date="2019" name="Int. J. Syst. Evol. Microbiol.">
        <title>The Global Catalogue of Microorganisms (GCM) 10K type strain sequencing project: providing services to taxonomists for standard genome sequencing and annotation.</title>
        <authorList>
            <consortium name="The Broad Institute Genomics Platform"/>
            <consortium name="The Broad Institute Genome Sequencing Center for Infectious Disease"/>
            <person name="Wu L."/>
            <person name="Ma J."/>
        </authorList>
    </citation>
    <scope>NUCLEOTIDE SEQUENCE [LARGE SCALE GENOMIC DNA]</scope>
    <source>
        <strain evidence="6">CCUG 59778</strain>
    </source>
</reference>
<dbReference type="InterPro" id="IPR018702">
    <property type="entry name" value="DUF2207"/>
</dbReference>
<gene>
    <name evidence="5" type="ORF">ACFOZY_05180</name>
</gene>
<comment type="caution">
    <text evidence="5">The sequence shown here is derived from an EMBL/GenBank/DDBJ whole genome shotgun (WGS) entry which is preliminary data.</text>
</comment>
<sequence length="641" mass="72016">MKKILCSVLVLIILLSTGNAVSAKSFSIDRVHIKSWIQPNGELLVNEVFTYTLDGTFSTLSRSFPEKHANQIDKFEAYQVKKKNAEPGFIEGSDLMKLSVTGKEGSFTTNIEATNTEYSVLYIYQMKDAVRSYKDYSELDITYFDDGTAHDQNYSNVTIDFILPESVNPTNFEGVLFDRNGKENVKAEFGIRFFTSLSQAYTETKTSFFFPSSVMTEQVKGKSEVSYGEAVRKAKDELSTMQNRLSLIERLPFMISKIIISLLVISVLFFFLPPQRHFWRKGSADAVILTDPLYLFFVDKAGKPHRKAFLAGLFSMVEQGAVQVRSEKAALRFKGDPKIAEETLSFRLKNGSITQQPFEMKMIQWLFSLKSGSSKWTFHLHDAAGAARKEKDPSSHQHFNQKVKRFKKGEREWYRLVVAELKEAGTLNDLIPTILITCASIIVTLFTSISYYADLRSNLGIIWTVFVGITFLLFFWLKRWRKRVIFFYTIIMFVTILTIVDEEVMTGLALLLLAFVLFYWSVPMYILSNSAVRAREAIRSFKREIRYGPPDSLSYEEREKWLTRAYLLSRKSKDIPLTSNTVKSPLQSALAVGADPLSVLTMSWLWTKGISSGGGGGSSSDAGGSSFGGSGGGDGGGAGAD</sequence>
<keyword evidence="3" id="KW-0732">Signal</keyword>
<evidence type="ECO:0000256" key="1">
    <source>
        <dbReference type="SAM" id="MobiDB-lite"/>
    </source>
</evidence>
<evidence type="ECO:0000256" key="3">
    <source>
        <dbReference type="SAM" id="SignalP"/>
    </source>
</evidence>
<keyword evidence="6" id="KW-1185">Reference proteome</keyword>
<evidence type="ECO:0000256" key="2">
    <source>
        <dbReference type="SAM" id="Phobius"/>
    </source>
</evidence>
<feature type="signal peptide" evidence="3">
    <location>
        <begin position="1"/>
        <end position="22"/>
    </location>
</feature>
<feature type="compositionally biased region" description="Gly residues" evidence="1">
    <location>
        <begin position="625"/>
        <end position="641"/>
    </location>
</feature>
<feature type="transmembrane region" description="Helical" evidence="2">
    <location>
        <begin position="251"/>
        <end position="272"/>
    </location>
</feature>
<dbReference type="EMBL" id="JBHSEC010000005">
    <property type="protein sequence ID" value="MFC4409829.1"/>
    <property type="molecule type" value="Genomic_DNA"/>
</dbReference>
<keyword evidence="2" id="KW-0812">Transmembrane</keyword>
<feature type="region of interest" description="Disordered" evidence="1">
    <location>
        <begin position="612"/>
        <end position="641"/>
    </location>
</feature>
<accession>A0ABV8X3X2</accession>
<keyword evidence="2" id="KW-1133">Transmembrane helix</keyword>
<proteinExistence type="predicted"/>
<evidence type="ECO:0000259" key="4">
    <source>
        <dbReference type="Pfam" id="PF09972"/>
    </source>
</evidence>
<feature type="domain" description="DUF2207" evidence="4">
    <location>
        <begin position="27"/>
        <end position="186"/>
    </location>
</feature>
<name>A0ABV8X3X2_9LACT</name>
<evidence type="ECO:0000313" key="5">
    <source>
        <dbReference type="EMBL" id="MFC4409829.1"/>
    </source>
</evidence>
<evidence type="ECO:0000313" key="6">
    <source>
        <dbReference type="Proteomes" id="UP001595817"/>
    </source>
</evidence>
<feature type="transmembrane region" description="Helical" evidence="2">
    <location>
        <begin position="430"/>
        <end position="453"/>
    </location>
</feature>
<keyword evidence="2" id="KW-0472">Membrane</keyword>
<feature type="transmembrane region" description="Helical" evidence="2">
    <location>
        <begin position="484"/>
        <end position="500"/>
    </location>
</feature>
<dbReference type="Pfam" id="PF09972">
    <property type="entry name" value="DUF2207"/>
    <property type="match status" value="1"/>
</dbReference>
<feature type="chain" id="PRO_5046477715" evidence="3">
    <location>
        <begin position="23"/>
        <end position="641"/>
    </location>
</feature>
<protein>
    <submittedName>
        <fullName evidence="5">DUF2207 domain-containing protein</fullName>
    </submittedName>
</protein>
<feature type="transmembrane region" description="Helical" evidence="2">
    <location>
        <begin position="506"/>
        <end position="527"/>
    </location>
</feature>
<dbReference type="RefSeq" id="WP_378152996.1">
    <property type="nucleotide sequence ID" value="NZ_JBHSEC010000005.1"/>
</dbReference>